<dbReference type="SUPFAM" id="SSF52266">
    <property type="entry name" value="SGNH hydrolase"/>
    <property type="match status" value="1"/>
</dbReference>
<dbReference type="EMBL" id="FP103043">
    <property type="protein sequence ID" value="SPK02058.1"/>
    <property type="molecule type" value="Genomic_DNA"/>
</dbReference>
<dbReference type="Gene3D" id="3.40.50.1110">
    <property type="entry name" value="SGNH hydrolase"/>
    <property type="match status" value="1"/>
</dbReference>
<dbReference type="InterPro" id="IPR036514">
    <property type="entry name" value="SGNH_hydro_sf"/>
</dbReference>
<dbReference type="Proteomes" id="UP000008070">
    <property type="component" value="Plasmid p1METDI"/>
</dbReference>
<dbReference type="AlphaFoldDB" id="A0A2P9HAY0"/>
<dbReference type="GeneID" id="72993043"/>
<protein>
    <submittedName>
        <fullName evidence="1">Lipase SGNH-hydrolase domain</fullName>
    </submittedName>
</protein>
<dbReference type="RefSeq" id="WP_158020995.1">
    <property type="nucleotide sequence ID" value="NC_012987.1"/>
</dbReference>
<evidence type="ECO:0000313" key="2">
    <source>
        <dbReference type="Proteomes" id="UP000008070"/>
    </source>
</evidence>
<proteinExistence type="predicted"/>
<organism evidence="1 2">
    <name type="scientific">Methylorubrum extorquens (strain DSM 6343 / CIP 106787 / DM4)</name>
    <name type="common">Methylobacterium extorquens</name>
    <dbReference type="NCBI Taxonomy" id="661410"/>
    <lineage>
        <taxon>Bacteria</taxon>
        <taxon>Pseudomonadati</taxon>
        <taxon>Pseudomonadota</taxon>
        <taxon>Alphaproteobacteria</taxon>
        <taxon>Hyphomicrobiales</taxon>
        <taxon>Methylobacteriaceae</taxon>
        <taxon>Methylorubrum</taxon>
    </lineage>
</organism>
<gene>
    <name evidence="1" type="ORF">METD_P1METDICDS54264D</name>
</gene>
<keyword evidence="1" id="KW-0614">Plasmid</keyword>
<dbReference type="CDD" id="cd00229">
    <property type="entry name" value="SGNH_hydrolase"/>
    <property type="match status" value="1"/>
</dbReference>
<geneLocation type="plasmid" evidence="1 2">
    <name>p1METDI</name>
</geneLocation>
<sequence>MTKVLVLGGSNSVGSSGYVGYIKRHYENISAGKLEIINISVGGGSTLSGAARLIEASENIDGCDILLYEYGINDALTYRQAADAKTYYRISLKFLIDTAAKLFPDAKFVPVIFAHQHWYSPDSFEPVREERSRIFRELDINEIDIAGWLYRVFEGTIPDFLYADPAHYQRPSMCHLIGSIIAERLNHIVGGCNHQTVSRIAARYYDIYGDDRIKLRYLSARKICEMLGGNRDTVTFSNTLLSVDVLRINSGSTLSFHGFSPLLLVFKSDRKHGYVRAQFGSRKIDISTVYDGIGKLPWVHWSLSVPICADIPLSEVLPCDIDYISAFEVRNDIKNGSVFQFFQEPLQQAECLDIIGVLTLASSESDDSALRIEVIPQ</sequence>
<evidence type="ECO:0000313" key="1">
    <source>
        <dbReference type="EMBL" id="SPK02058.1"/>
    </source>
</evidence>
<accession>A0A2P9HAY0</accession>
<name>A0A2P9HAY0_METED</name>
<dbReference type="GO" id="GO:0016788">
    <property type="term" value="F:hydrolase activity, acting on ester bonds"/>
    <property type="evidence" value="ECO:0007669"/>
    <property type="project" value="UniProtKB-ARBA"/>
</dbReference>
<reference evidence="2" key="1">
    <citation type="journal article" date="2009" name="PLoS ONE">
        <title>Methylobacterium genome sequences: a reference blueprint to investigate microbial metabolism of C1 compounds from natural and industrial sources.</title>
        <authorList>
            <person name="Vuilleumier S."/>
            <person name="Chistoserdova L."/>
            <person name="Lee M.-C."/>
            <person name="Bringel F."/>
            <person name="Lajus A."/>
            <person name="Zhou Y."/>
            <person name="Gourion B."/>
            <person name="Barbe V."/>
            <person name="Chang J."/>
            <person name="Cruveiller S."/>
            <person name="Dossat C."/>
            <person name="Gillett W."/>
            <person name="Gruffaz C."/>
            <person name="Haugen E."/>
            <person name="Hourcade E."/>
            <person name="Levy R."/>
            <person name="Mangenot S."/>
            <person name="Muller E."/>
            <person name="Nadalig T."/>
            <person name="Pagni M."/>
            <person name="Penny C."/>
            <person name="Peyraud R."/>
            <person name="Robinson D.G."/>
            <person name="Roche D."/>
            <person name="Rouy Z."/>
            <person name="Saenampechek C."/>
            <person name="Salvignol G."/>
            <person name="Vallenet D."/>
            <person name="Wu Z."/>
            <person name="Marx C.J."/>
            <person name="Vorholt J.A."/>
            <person name="Olson M.V."/>
            <person name="Kaul R."/>
            <person name="Weissenbach J."/>
            <person name="Medigue C."/>
            <person name="Lidstrom M.E."/>
        </authorList>
    </citation>
    <scope>NUCLEOTIDE SEQUENCE [LARGE SCALE GENOMIC DNA]</scope>
    <source>
        <strain evidence="2">DSM 6343 / CIP 106787 / DM4</strain>
        <plasmid evidence="2">p1METDI</plasmid>
    </source>
</reference>